<name>E1QSR7_VULDI</name>
<accession>E1QSR7</accession>
<evidence type="ECO:0000259" key="1">
    <source>
        <dbReference type="Pfam" id="PF14947"/>
    </source>
</evidence>
<dbReference type="KEGG" id="vdi:Vdis_0171"/>
<dbReference type="HOGENOM" id="CLU_996135_0_0_2"/>
<dbReference type="Proteomes" id="UP000006681">
    <property type="component" value="Chromosome"/>
</dbReference>
<dbReference type="Pfam" id="PF14947">
    <property type="entry name" value="HTH_45"/>
    <property type="match status" value="1"/>
</dbReference>
<dbReference type="Gene3D" id="1.10.10.10">
    <property type="entry name" value="Winged helix-like DNA-binding domain superfamily/Winged helix DNA-binding domain"/>
    <property type="match status" value="1"/>
</dbReference>
<keyword evidence="3" id="KW-1185">Reference proteome</keyword>
<dbReference type="OrthoDB" id="387407at2157"/>
<dbReference type="SUPFAM" id="SSF46785">
    <property type="entry name" value="Winged helix' DNA-binding domain"/>
    <property type="match status" value="1"/>
</dbReference>
<organism evidence="2 3">
    <name type="scientific">Vulcanisaeta distributa (strain DSM 14429 / JCM 11212 / NBRC 100878 / IC-017)</name>
    <dbReference type="NCBI Taxonomy" id="572478"/>
    <lineage>
        <taxon>Archaea</taxon>
        <taxon>Thermoproteota</taxon>
        <taxon>Thermoprotei</taxon>
        <taxon>Thermoproteales</taxon>
        <taxon>Thermoproteaceae</taxon>
        <taxon>Vulcanisaeta</taxon>
    </lineage>
</organism>
<dbReference type="EMBL" id="CP002100">
    <property type="protein sequence ID" value="ADN49584.1"/>
    <property type="molecule type" value="Genomic_DNA"/>
</dbReference>
<dbReference type="RefSeq" id="WP_013335309.1">
    <property type="nucleotide sequence ID" value="NC_014537.1"/>
</dbReference>
<proteinExistence type="predicted"/>
<reference evidence="2 3" key="1">
    <citation type="journal article" date="2010" name="Stand. Genomic Sci.">
        <title>Complete genome sequence of Vulcanisaeta distributa type strain (IC-017).</title>
        <authorList>
            <person name="Mavromatis K."/>
            <person name="Sikorski J."/>
            <person name="Pabst E."/>
            <person name="Teshima H."/>
            <person name="Lapidus A."/>
            <person name="Lucas S."/>
            <person name="Nolan M."/>
            <person name="Glavina Del Rio T."/>
            <person name="Cheng J.F."/>
            <person name="Bruce D."/>
            <person name="Goodwin L."/>
            <person name="Pitluck S."/>
            <person name="Liolios K."/>
            <person name="Ivanova N."/>
            <person name="Mikhailova N."/>
            <person name="Pati A."/>
            <person name="Chen A."/>
            <person name="Palaniappan K."/>
            <person name="Land M."/>
            <person name="Hauser L."/>
            <person name="Chang Y.J."/>
            <person name="Jeffries C.D."/>
            <person name="Rohde M."/>
            <person name="Spring S."/>
            <person name="Goker M."/>
            <person name="Wirth R."/>
            <person name="Woyke T."/>
            <person name="Bristow J."/>
            <person name="Eisen J.A."/>
            <person name="Markowitz V."/>
            <person name="Hugenholtz P."/>
            <person name="Klenk H.P."/>
            <person name="Kyrpides N.C."/>
        </authorList>
    </citation>
    <scope>NUCLEOTIDE SEQUENCE [LARGE SCALE GENOMIC DNA]</scope>
    <source>
        <strain evidence="3">DSM 14429 / JCM 11212 / NBRC 100878 / IC-017</strain>
    </source>
</reference>
<dbReference type="eggNOG" id="arCOG01055">
    <property type="taxonomic scope" value="Archaea"/>
</dbReference>
<evidence type="ECO:0000313" key="2">
    <source>
        <dbReference type="EMBL" id="ADN49584.1"/>
    </source>
</evidence>
<protein>
    <recommendedName>
        <fullName evidence="1">ArnR1-like winged helix-turn-helix domain-containing protein</fullName>
    </recommendedName>
</protein>
<dbReference type="InterPro" id="IPR038723">
    <property type="entry name" value="ArnR1-like_HTH"/>
</dbReference>
<reference evidence="3" key="2">
    <citation type="journal article" date="2010" name="Stand. Genomic Sci.">
        <title>Complete genome sequence of Vulcanisaeta distributa type strain (IC-017T).</title>
        <authorList>
            <person name="Mavromatis K."/>
            <person name="Sikorski J."/>
            <person name="Pabst E."/>
            <person name="Teshima H."/>
            <person name="Lapidus A."/>
            <person name="Lucas S."/>
            <person name="Nolan M."/>
            <person name="Glavina Del Rio T."/>
            <person name="Cheng J."/>
            <person name="Bruce D."/>
            <person name="Goodwin L."/>
            <person name="Pitluck S."/>
            <person name="Liolios K."/>
            <person name="Ivanova N."/>
            <person name="Mikhailova N."/>
            <person name="Pati A."/>
            <person name="Chen A."/>
            <person name="Palaniappan K."/>
            <person name="Land M."/>
            <person name="Hauser L."/>
            <person name="Chang Y."/>
            <person name="Jeffries C."/>
            <person name="Rohde M."/>
            <person name="Spring S."/>
            <person name="Goker M."/>
            <person name="Wirth R."/>
            <person name="Woyke T."/>
            <person name="Bristow J."/>
            <person name="Eisen J."/>
            <person name="Markowitz V."/>
            <person name="Hugenholtz P."/>
            <person name="Klenk H."/>
            <person name="Kyrpides N."/>
        </authorList>
    </citation>
    <scope>NUCLEOTIDE SEQUENCE [LARGE SCALE GENOMIC DNA]</scope>
    <source>
        <strain evidence="3">DSM 14429 / JCM 11212 / NBRC 100878 / IC-017</strain>
    </source>
</reference>
<gene>
    <name evidence="2" type="ordered locus">Vdis_0171</name>
</gene>
<evidence type="ECO:0000313" key="3">
    <source>
        <dbReference type="Proteomes" id="UP000006681"/>
    </source>
</evidence>
<dbReference type="AlphaFoldDB" id="E1QSR7"/>
<dbReference type="STRING" id="572478.Vdis_0171"/>
<dbReference type="InterPro" id="IPR036390">
    <property type="entry name" value="WH_DNA-bd_sf"/>
</dbReference>
<feature type="domain" description="ArnR1-like winged helix-turn-helix" evidence="1">
    <location>
        <begin position="10"/>
        <end position="76"/>
    </location>
</feature>
<sequence length="279" mass="31036">MGGRRGLYLALLKYVVEKGGSARFSELCSFLNMSRGACGNYLNYLIKRGLIERVGVGVYRVTDAGKQLVESDYTMVKIAKLVEENLVSKYGIIIPSDAEALEAFIVEFEARPRIDPERLIDDLGWLGPESGIVDIGEFDEESFREAARASNGWSKVHYINGNSHFFNIFDPPGYNVIVRIDGGGSSLGIWTAVIGPHEFFKPYSPSMLIRLAASYSIYYIHLIDAMVRVKQNSRLLVKSIMTLRADSMGNIKSIKYATVPSNYTVEELINSLIAQPEGD</sequence>
<dbReference type="InterPro" id="IPR036388">
    <property type="entry name" value="WH-like_DNA-bd_sf"/>
</dbReference>
<dbReference type="GeneID" id="9751088"/>